<dbReference type="InterPro" id="IPR029061">
    <property type="entry name" value="THDP-binding"/>
</dbReference>
<keyword evidence="6" id="KW-0786">Thiamine pyrophosphate</keyword>
<comment type="caution">
    <text evidence="9">The sequence shown here is derived from an EMBL/GenBank/DDBJ whole genome shotgun (WGS) entry which is preliminary data.</text>
</comment>
<evidence type="ECO:0000256" key="2">
    <source>
        <dbReference type="ARBA" id="ARBA00007812"/>
    </source>
</evidence>
<dbReference type="Proteomes" id="UP001465668">
    <property type="component" value="Unassembled WGS sequence"/>
</dbReference>
<dbReference type="PANTHER" id="PTHR43452">
    <property type="entry name" value="PYRUVATE DECARBOXYLASE"/>
    <property type="match status" value="1"/>
</dbReference>
<reference evidence="9 10" key="1">
    <citation type="submission" date="2024-02" db="EMBL/GenBank/DDBJ databases">
        <title>First draft genome assembly of two strains of Seiridium cardinale.</title>
        <authorList>
            <person name="Emiliani G."/>
            <person name="Scali E."/>
        </authorList>
    </citation>
    <scope>NUCLEOTIDE SEQUENCE [LARGE SCALE GENOMIC DNA]</scope>
    <source>
        <strain evidence="9 10">BM-138-000479</strain>
    </source>
</reference>
<evidence type="ECO:0000259" key="8">
    <source>
        <dbReference type="Pfam" id="PF02776"/>
    </source>
</evidence>
<comment type="cofactor">
    <cofactor evidence="1">
        <name>thiamine diphosphate</name>
        <dbReference type="ChEBI" id="CHEBI:58937"/>
    </cofactor>
</comment>
<keyword evidence="4" id="KW-0210">Decarboxylase</keyword>
<keyword evidence="7" id="KW-0456">Lyase</keyword>
<protein>
    <submittedName>
        <fullName evidence="9">Thiamine diphosphate-binding protein</fullName>
    </submittedName>
</protein>
<sequence>MAQVLVGDYLFRRLREIGITPVFGVPGDYELELLDLIPSNNLSWIGSLNELVAAHYVNMSAEVSFATAILNEASTAAQEIDSIECSQPGYIGIPQEIAFSRMEPSSLATPIQRFLCTDANNTEVEVVSKILARLREATRPVLVIDGGGAPQS</sequence>
<evidence type="ECO:0000256" key="4">
    <source>
        <dbReference type="ARBA" id="ARBA00022793"/>
    </source>
</evidence>
<name>A0ABR2XK00_9PEZI</name>
<feature type="domain" description="Thiamine pyrophosphate enzyme N-terminal TPP-binding" evidence="8">
    <location>
        <begin position="6"/>
        <end position="63"/>
    </location>
</feature>
<dbReference type="SUPFAM" id="SSF52518">
    <property type="entry name" value="Thiamin diphosphate-binding fold (THDP-binding)"/>
    <property type="match status" value="1"/>
</dbReference>
<gene>
    <name evidence="9" type="ORF">SCAR479_09320</name>
</gene>
<evidence type="ECO:0000256" key="6">
    <source>
        <dbReference type="ARBA" id="ARBA00023052"/>
    </source>
</evidence>
<keyword evidence="10" id="KW-1185">Reference proteome</keyword>
<dbReference type="Pfam" id="PF02776">
    <property type="entry name" value="TPP_enzyme_N"/>
    <property type="match status" value="1"/>
</dbReference>
<dbReference type="PANTHER" id="PTHR43452:SF30">
    <property type="entry name" value="PYRUVATE DECARBOXYLASE ISOZYME 1-RELATED"/>
    <property type="match status" value="1"/>
</dbReference>
<evidence type="ECO:0000256" key="3">
    <source>
        <dbReference type="ARBA" id="ARBA00022723"/>
    </source>
</evidence>
<evidence type="ECO:0000256" key="7">
    <source>
        <dbReference type="ARBA" id="ARBA00023239"/>
    </source>
</evidence>
<comment type="similarity">
    <text evidence="2">Belongs to the TPP enzyme family.</text>
</comment>
<dbReference type="EMBL" id="JARVKM010000045">
    <property type="protein sequence ID" value="KAK9773980.1"/>
    <property type="molecule type" value="Genomic_DNA"/>
</dbReference>
<keyword evidence="5" id="KW-0460">Magnesium</keyword>
<keyword evidence="3" id="KW-0479">Metal-binding</keyword>
<organism evidence="9 10">
    <name type="scientific">Seiridium cardinale</name>
    <dbReference type="NCBI Taxonomy" id="138064"/>
    <lineage>
        <taxon>Eukaryota</taxon>
        <taxon>Fungi</taxon>
        <taxon>Dikarya</taxon>
        <taxon>Ascomycota</taxon>
        <taxon>Pezizomycotina</taxon>
        <taxon>Sordariomycetes</taxon>
        <taxon>Xylariomycetidae</taxon>
        <taxon>Amphisphaeriales</taxon>
        <taxon>Sporocadaceae</taxon>
        <taxon>Seiridium</taxon>
    </lineage>
</organism>
<evidence type="ECO:0000313" key="10">
    <source>
        <dbReference type="Proteomes" id="UP001465668"/>
    </source>
</evidence>
<evidence type="ECO:0000313" key="9">
    <source>
        <dbReference type="EMBL" id="KAK9773980.1"/>
    </source>
</evidence>
<evidence type="ECO:0000256" key="5">
    <source>
        <dbReference type="ARBA" id="ARBA00022842"/>
    </source>
</evidence>
<dbReference type="InterPro" id="IPR012110">
    <property type="entry name" value="PDC/IPDC-like"/>
</dbReference>
<dbReference type="Gene3D" id="3.40.50.970">
    <property type="match status" value="1"/>
</dbReference>
<evidence type="ECO:0000256" key="1">
    <source>
        <dbReference type="ARBA" id="ARBA00001964"/>
    </source>
</evidence>
<dbReference type="InterPro" id="IPR012001">
    <property type="entry name" value="Thiamin_PyroP_enz_TPP-bd_dom"/>
</dbReference>
<proteinExistence type="inferred from homology"/>
<accession>A0ABR2XK00</accession>